<comment type="catalytic activity">
    <reaction evidence="8">
        <text>Fe(2+)(in) = Fe(2+)(out)</text>
        <dbReference type="Rhea" id="RHEA:28486"/>
        <dbReference type="ChEBI" id="CHEBI:29033"/>
    </reaction>
    <physiologicalReaction direction="left-to-right" evidence="8">
        <dbReference type="Rhea" id="RHEA:28487"/>
    </physiologicalReaction>
</comment>
<organism evidence="10 11">
    <name type="scientific">Zingiber officinale</name>
    <name type="common">Ginger</name>
    <name type="synonym">Amomum zingiber</name>
    <dbReference type="NCBI Taxonomy" id="94328"/>
    <lineage>
        <taxon>Eukaryota</taxon>
        <taxon>Viridiplantae</taxon>
        <taxon>Streptophyta</taxon>
        <taxon>Embryophyta</taxon>
        <taxon>Tracheophyta</taxon>
        <taxon>Spermatophyta</taxon>
        <taxon>Magnoliopsida</taxon>
        <taxon>Liliopsida</taxon>
        <taxon>Zingiberales</taxon>
        <taxon>Zingiberaceae</taxon>
        <taxon>Zingiber</taxon>
    </lineage>
</organism>
<dbReference type="Proteomes" id="UP000734854">
    <property type="component" value="Unassembled WGS sequence"/>
</dbReference>
<comment type="caution">
    <text evidence="10">The sequence shown here is derived from an EMBL/GenBank/DDBJ whole genome shotgun (WGS) entry which is preliminary data.</text>
</comment>
<evidence type="ECO:0000313" key="11">
    <source>
        <dbReference type="Proteomes" id="UP000734854"/>
    </source>
</evidence>
<evidence type="ECO:0000256" key="7">
    <source>
        <dbReference type="ARBA" id="ARBA00023136"/>
    </source>
</evidence>
<dbReference type="PANTHER" id="PTHR36363">
    <property type="entry name" value="OS04G0687200 PROTEIN"/>
    <property type="match status" value="1"/>
</dbReference>
<evidence type="ECO:0000256" key="2">
    <source>
        <dbReference type="ARBA" id="ARBA00007049"/>
    </source>
</evidence>
<evidence type="ECO:0000256" key="3">
    <source>
        <dbReference type="ARBA" id="ARBA00022496"/>
    </source>
</evidence>
<gene>
    <name evidence="10" type="ORF">ZIOFF_041250</name>
</gene>
<dbReference type="GO" id="GO:0030026">
    <property type="term" value="P:intracellular manganese ion homeostasis"/>
    <property type="evidence" value="ECO:0007669"/>
    <property type="project" value="InterPro"/>
</dbReference>
<accession>A0A8J5L564</accession>
<keyword evidence="11" id="KW-1185">Reference proteome</keyword>
<keyword evidence="3" id="KW-0410">Iron transport</keyword>
<comment type="subcellular location">
    <subcellularLocation>
        <location evidence="1">Vacuole membrane</location>
        <topology evidence="1">Multi-pass membrane protein</topology>
    </subcellularLocation>
</comment>
<evidence type="ECO:0000256" key="9">
    <source>
        <dbReference type="SAM" id="Phobius"/>
    </source>
</evidence>
<evidence type="ECO:0000256" key="1">
    <source>
        <dbReference type="ARBA" id="ARBA00004128"/>
    </source>
</evidence>
<proteinExistence type="inferred from homology"/>
<evidence type="ECO:0000256" key="4">
    <source>
        <dbReference type="ARBA" id="ARBA00022554"/>
    </source>
</evidence>
<name>A0A8J5L564_ZINOF</name>
<evidence type="ECO:0000313" key="10">
    <source>
        <dbReference type="EMBL" id="KAG6501371.1"/>
    </source>
</evidence>
<keyword evidence="3" id="KW-0406">Ion transport</keyword>
<evidence type="ECO:0000256" key="5">
    <source>
        <dbReference type="ARBA" id="ARBA00022692"/>
    </source>
</evidence>
<feature type="transmembrane region" description="Helical" evidence="9">
    <location>
        <begin position="197"/>
        <end position="217"/>
    </location>
</feature>
<dbReference type="AlphaFoldDB" id="A0A8J5L564"/>
<feature type="transmembrane region" description="Helical" evidence="9">
    <location>
        <begin position="229"/>
        <end position="250"/>
    </location>
</feature>
<dbReference type="GO" id="GO:0005774">
    <property type="term" value="C:vacuolar membrane"/>
    <property type="evidence" value="ECO:0007669"/>
    <property type="project" value="UniProtKB-SubCell"/>
</dbReference>
<reference evidence="10 11" key="1">
    <citation type="submission" date="2020-08" db="EMBL/GenBank/DDBJ databases">
        <title>Plant Genome Project.</title>
        <authorList>
            <person name="Zhang R.-G."/>
        </authorList>
    </citation>
    <scope>NUCLEOTIDE SEQUENCE [LARGE SCALE GENOMIC DNA]</scope>
    <source>
        <tissue evidence="10">Rhizome</tissue>
    </source>
</reference>
<keyword evidence="5 9" id="KW-0812">Transmembrane</keyword>
<dbReference type="Pfam" id="PF01988">
    <property type="entry name" value="VIT1"/>
    <property type="match status" value="1"/>
</dbReference>
<keyword evidence="3" id="KW-0813">Transport</keyword>
<dbReference type="GO" id="GO:0005384">
    <property type="term" value="F:manganese ion transmembrane transporter activity"/>
    <property type="evidence" value="ECO:0007669"/>
    <property type="project" value="InterPro"/>
</dbReference>
<feature type="transmembrane region" description="Helical" evidence="9">
    <location>
        <begin position="97"/>
        <end position="122"/>
    </location>
</feature>
<keyword evidence="6 9" id="KW-1133">Transmembrane helix</keyword>
<feature type="transmembrane region" description="Helical" evidence="9">
    <location>
        <begin position="319"/>
        <end position="341"/>
    </location>
</feature>
<dbReference type="PANTHER" id="PTHR36363:SF1">
    <property type="entry name" value="OS04G0687200 PROTEIN"/>
    <property type="match status" value="1"/>
</dbReference>
<keyword evidence="7 9" id="KW-0472">Membrane</keyword>
<evidence type="ECO:0000256" key="6">
    <source>
        <dbReference type="ARBA" id="ARBA00022989"/>
    </source>
</evidence>
<dbReference type="GO" id="GO:0006826">
    <property type="term" value="P:iron ion transport"/>
    <property type="evidence" value="ECO:0007669"/>
    <property type="project" value="UniProtKB-KW"/>
</dbReference>
<keyword evidence="4" id="KW-0926">Vacuole</keyword>
<comment type="similarity">
    <text evidence="2">Belongs to the CCC1 family.</text>
</comment>
<dbReference type="InterPro" id="IPR008217">
    <property type="entry name" value="Ccc1_fam"/>
</dbReference>
<sequence length="343" mass="37513">MATSSMAITDRYKKSACCLLLCSALTHMAAVNGDVKISVGGFEAERAVADHAMEENVEDLSQRAQWLRAAVLGANDGLVSTASLMMGVGAVKDDAKAMVLSGFSVMVGGACSMAIGEFVSVVRSRVLLLRTPFGRLRSGGHKRMAAETAMGYGGDGIVAEAGMGIEASIQALNTIIQLHFEKILEKKRDVDAQKKEMWRLFQLFFLFLAVVLAAQLGSPPERLQCRHCWAPIVLLSLGHLSFYVAVAQILRCINGFKYQRRCHKLTLALATDRLKLVKLRFSASSASAGGVPPRLLPADFEIHYQEPPESYFCKFKRSWALHFGFLMFTFGFMVSASVVLLCF</sequence>
<protein>
    <submittedName>
        <fullName evidence="10">Uncharacterized protein</fullName>
    </submittedName>
</protein>
<evidence type="ECO:0000256" key="8">
    <source>
        <dbReference type="ARBA" id="ARBA00044464"/>
    </source>
</evidence>
<dbReference type="EMBL" id="JACMSC010000011">
    <property type="protein sequence ID" value="KAG6501371.1"/>
    <property type="molecule type" value="Genomic_DNA"/>
</dbReference>
<keyword evidence="3" id="KW-0408">Iron</keyword>